<gene>
    <name evidence="2" type="ORF">AACT_0080</name>
</gene>
<proteinExistence type="predicted"/>
<keyword evidence="3" id="KW-1185">Reference proteome</keyword>
<sequence>MFEIASLIVVNLIIAAIIGFIAGYLIGRPRTAKIDSIENPNGSSNTQDSKVKPVINPVFRKNAQVDYKPLVLSSPRLVGKDNLQKIKGIDATIENNLNNLGIYHFDQISKWSNKNCDWIEEFLHFPGCAKNNQWIEQAKILQSGKETIYSQKIENGEIAD</sequence>
<dbReference type="KEGG" id="paco:AACT_0080"/>
<reference evidence="2 3" key="1">
    <citation type="submission" date="2019-08" db="EMBL/GenBank/DDBJ databases">
        <title>Complete genome sequence of Arcobacter acticola.</title>
        <authorList>
            <person name="Miller W."/>
        </authorList>
    </citation>
    <scope>NUCLEOTIDE SEQUENCE [LARGE SCALE GENOMIC DNA]</scope>
    <source>
        <strain evidence="2 3">KCTC 52212</strain>
    </source>
</reference>
<name>A0A6M8EVK7_9BACT</name>
<evidence type="ECO:0000256" key="1">
    <source>
        <dbReference type="SAM" id="Phobius"/>
    </source>
</evidence>
<accession>A0A6M8EVK7</accession>
<dbReference type="AlphaFoldDB" id="A0A6M8EVK7"/>
<dbReference type="RefSeq" id="WP_216658208.1">
    <property type="nucleotide sequence ID" value="NZ_CP042652.1"/>
</dbReference>
<protein>
    <submittedName>
        <fullName evidence="2">Uncharacterized protein</fullName>
    </submittedName>
</protein>
<organism evidence="2 3">
    <name type="scientific">Arcobacter acticola</name>
    <dbReference type="NCBI Taxonomy" id="1849015"/>
    <lineage>
        <taxon>Bacteria</taxon>
        <taxon>Pseudomonadati</taxon>
        <taxon>Campylobacterota</taxon>
        <taxon>Epsilonproteobacteria</taxon>
        <taxon>Campylobacterales</taxon>
        <taxon>Arcobacteraceae</taxon>
        <taxon>Arcobacter</taxon>
    </lineage>
</organism>
<evidence type="ECO:0000313" key="3">
    <source>
        <dbReference type="Proteomes" id="UP000503483"/>
    </source>
</evidence>
<dbReference type="EMBL" id="CP042652">
    <property type="protein sequence ID" value="QKE27314.1"/>
    <property type="molecule type" value="Genomic_DNA"/>
</dbReference>
<dbReference type="Proteomes" id="UP000503483">
    <property type="component" value="Chromosome"/>
</dbReference>
<feature type="transmembrane region" description="Helical" evidence="1">
    <location>
        <begin position="6"/>
        <end position="26"/>
    </location>
</feature>
<keyword evidence="1" id="KW-0812">Transmembrane</keyword>
<keyword evidence="1" id="KW-0472">Membrane</keyword>
<keyword evidence="1" id="KW-1133">Transmembrane helix</keyword>
<evidence type="ECO:0000313" key="2">
    <source>
        <dbReference type="EMBL" id="QKE27314.1"/>
    </source>
</evidence>